<keyword evidence="4" id="KW-1185">Reference proteome</keyword>
<dbReference type="eggNOG" id="ENOG502S113">
    <property type="taxonomic scope" value="Eukaryota"/>
</dbReference>
<keyword evidence="1" id="KW-0175">Coiled coil</keyword>
<dbReference type="HOGENOM" id="CLU_134719_0_0_1"/>
<feature type="coiled-coil region" evidence="1">
    <location>
        <begin position="61"/>
        <end position="117"/>
    </location>
</feature>
<dbReference type="Gramene" id="Vitis07g01621.t01">
    <property type="protein sequence ID" value="Vitis07g01621.t01.CDS"/>
    <property type="gene ID" value="Vitis07g01621"/>
</dbReference>
<sequence>MASTGSPLLQTLAVPDVRNAHPMSCKAHVSTPVLSRRRCLVLLTTALTARELPSRAQDIPLFGLRKKLEKVEEEAEEILKEGIEAAEKGIVTAEKGIEKAEKGIETAEKEIETAVSYNGLTQAGAVAGAEVVGVLVATSVVNAILGPEAQKS</sequence>
<dbReference type="FunCoup" id="A5BVF7">
    <property type="interactions" value="490"/>
</dbReference>
<dbReference type="AlphaFoldDB" id="A5BVF7"/>
<dbReference type="OrthoDB" id="782330at2759"/>
<dbReference type="InParanoid" id="A5BVF7"/>
<accession>A5BVF7</accession>
<dbReference type="GO" id="GO:0009534">
    <property type="term" value="C:chloroplast thylakoid"/>
    <property type="evidence" value="ECO:0000318"/>
    <property type="project" value="GO_Central"/>
</dbReference>
<name>A5BVF7_VITVI</name>
<evidence type="ECO:0000313" key="2">
    <source>
        <dbReference type="EMBL" id="CAN61831.1"/>
    </source>
</evidence>
<dbReference type="EMBL" id="FN596526">
    <property type="protein sequence ID" value="CCB60999.1"/>
    <property type="molecule type" value="Genomic_DNA"/>
</dbReference>
<evidence type="ECO:0000256" key="1">
    <source>
        <dbReference type="SAM" id="Coils"/>
    </source>
</evidence>
<dbReference type="PaxDb" id="29760-VIT_00s0207g00250.t01"/>
<proteinExistence type="predicted"/>
<evidence type="ECO:0000313" key="3">
    <source>
        <dbReference type="EMBL" id="CCB60999.1"/>
    </source>
</evidence>
<evidence type="ECO:0008006" key="5">
    <source>
        <dbReference type="Google" id="ProtNLM"/>
    </source>
</evidence>
<gene>
    <name evidence="3" type="ORF">VIT_00s0207g00250</name>
    <name evidence="2" type="ORF">VITISV_027633</name>
</gene>
<reference evidence="2" key="2">
    <citation type="journal article" date="2007" name="PLoS ONE">
        <title>The first genome sequence of an elite grapevine cultivar (Pinot noir Vitis vinifera L.): coping with a highly heterozygous genome.</title>
        <authorList>
            <person name="Velasco R."/>
            <person name="Zharkikh A."/>
            <person name="Troggio M."/>
            <person name="Cartwright D.A."/>
            <person name="Cestaro A."/>
            <person name="Pruss D."/>
            <person name="Pindo M."/>
            <person name="FitzGerald L.M."/>
            <person name="Vezzulli S."/>
            <person name="Reid J."/>
            <person name="Malacarne G."/>
            <person name="Iliev D."/>
            <person name="Coppola G."/>
            <person name="Wardell B."/>
            <person name="Micheletti D."/>
            <person name="Macalma T."/>
            <person name="Facci M."/>
            <person name="Mitchell J.T."/>
            <person name="Perazzolli M."/>
            <person name="Eldredge G."/>
            <person name="Gatto P."/>
            <person name="Oyzerski R."/>
            <person name="Moretto M."/>
            <person name="Gutin N."/>
            <person name="Stefanini M."/>
            <person name="Chen Y."/>
            <person name="Segala C."/>
            <person name="Davenport C."/>
            <person name="Dematte L."/>
            <person name="Mraz A."/>
            <person name="Battilana J."/>
            <person name="Stormo K."/>
            <person name="Costa F."/>
            <person name="Tao Q."/>
            <person name="Si-Ammour A."/>
            <person name="Harkins T."/>
            <person name="Lackey A."/>
            <person name="Perbost C."/>
            <person name="Taillon B."/>
            <person name="Stella A."/>
            <person name="Solovyev V."/>
            <person name="Fawcett J.A."/>
            <person name="Sterck L."/>
            <person name="Vandepoele K."/>
            <person name="Grando S.M."/>
            <person name="Toppo S."/>
            <person name="Moser C."/>
            <person name="Lanchbury J."/>
            <person name="Bogden R."/>
            <person name="Skolnick M."/>
            <person name="Sgaramella V."/>
            <person name="Bhatnagar S.K."/>
            <person name="Fontana P."/>
            <person name="Gutin A."/>
            <person name="Van de Peer Y."/>
            <person name="Salamini F."/>
            <person name="Viola R."/>
        </authorList>
    </citation>
    <scope>NUCLEOTIDE SEQUENCE</scope>
</reference>
<protein>
    <recommendedName>
        <fullName evidence="5">Synechocystis YCF37</fullName>
    </recommendedName>
</protein>
<dbReference type="Proteomes" id="UP000009183">
    <property type="component" value="Unassembled WGS sequence, unordered"/>
</dbReference>
<dbReference type="STRING" id="29760.A5BVF7"/>
<dbReference type="PANTHER" id="PTHR36734:SF1">
    <property type="entry name" value="OS02G0815300 PROTEIN"/>
    <property type="match status" value="1"/>
</dbReference>
<dbReference type="PANTHER" id="PTHR36734">
    <property type="entry name" value="YCF37-LIKE PROTEIN"/>
    <property type="match status" value="1"/>
</dbReference>
<reference evidence="3" key="3">
    <citation type="submission" date="2011-05" db="EMBL/GenBank/DDBJ databases">
        <title>High quality assembly and annotation of grapevine genome.</title>
        <authorList>
            <person name="Vitulo N."/>
            <person name="Olivier J."/>
            <person name="Forcato C."/>
            <person name="Albiero A."/>
            <person name="D'Angelo M."/>
            <person name="Zimbello R."/>
            <person name="Schiavon R."/>
            <person name="Rigobello C."/>
            <person name="Policriti A."/>
            <person name="Clepet C."/>
            <person name="Casagrande A."/>
            <person name="Choisne N."/>
            <person name="Vezzi A."/>
            <person name="Hugueney P."/>
            <person name="Horner D."/>
            <person name="Mica E."/>
            <person name="Cattonaro F."/>
            <person name="Del Fabbro C."/>
            <person name="Alaux M."/>
            <person name="Di Gaspero G."/>
            <person name="Scalabrin S."/>
            <person name="Pesole G."/>
            <person name="Delledonne M."/>
            <person name="Pezzotti M."/>
            <person name="Pe E.M."/>
            <person name="Caboche M."/>
            <person name="Adam-Blondon A.-F."/>
            <person name="Weissenbach J."/>
            <person name="Quetier F."/>
            <person name="Wincker P."/>
            <person name="Morgante M."/>
            <person name="Valle G."/>
        </authorList>
    </citation>
    <scope>NUCLEOTIDE SEQUENCE</scope>
</reference>
<organism evidence="2">
    <name type="scientific">Vitis vinifera</name>
    <name type="common">Grape</name>
    <dbReference type="NCBI Taxonomy" id="29760"/>
    <lineage>
        <taxon>Eukaryota</taxon>
        <taxon>Viridiplantae</taxon>
        <taxon>Streptophyta</taxon>
        <taxon>Embryophyta</taxon>
        <taxon>Tracheophyta</taxon>
        <taxon>Spermatophyta</taxon>
        <taxon>Magnoliopsida</taxon>
        <taxon>eudicotyledons</taxon>
        <taxon>Gunneridae</taxon>
        <taxon>Pentapetalae</taxon>
        <taxon>rosids</taxon>
        <taxon>Vitales</taxon>
        <taxon>Vitaceae</taxon>
        <taxon>Viteae</taxon>
        <taxon>Vitis</taxon>
    </lineage>
</organism>
<reference evidence="4" key="1">
    <citation type="journal article" date="2007" name="Nature">
        <title>The grapevine genome sequence suggests ancestral hexaploidization in major angiosperm phyla.</title>
        <authorList>
            <consortium name="The French-Italian Public Consortium for Grapevine Genome Characterization."/>
            <person name="Jaillon O."/>
            <person name="Aury J.-M."/>
            <person name="Noel B."/>
            <person name="Policriti A."/>
            <person name="Clepet C."/>
            <person name="Casagrande A."/>
            <person name="Choisne N."/>
            <person name="Aubourg S."/>
            <person name="Vitulo N."/>
            <person name="Jubin C."/>
            <person name="Vezzi A."/>
            <person name="Legeai F."/>
            <person name="Hugueney P."/>
            <person name="Dasilva C."/>
            <person name="Horner D."/>
            <person name="Mica E."/>
            <person name="Jublot D."/>
            <person name="Poulain J."/>
            <person name="Bruyere C."/>
            <person name="Billault A."/>
            <person name="Segurens B."/>
            <person name="Gouyvenoux M."/>
            <person name="Ugarte E."/>
            <person name="Cattonaro F."/>
            <person name="Anthouard V."/>
            <person name="Vico V."/>
            <person name="Del Fabbro C."/>
            <person name="Alaux M."/>
            <person name="Di Gaspero G."/>
            <person name="Dumas V."/>
            <person name="Felice N."/>
            <person name="Paillard S."/>
            <person name="Juman I."/>
            <person name="Moroldo M."/>
            <person name="Scalabrin S."/>
            <person name="Canaguier A."/>
            <person name="Le Clainche I."/>
            <person name="Malacrida G."/>
            <person name="Durand E."/>
            <person name="Pesole G."/>
            <person name="Laucou V."/>
            <person name="Chatelet P."/>
            <person name="Merdinoglu D."/>
            <person name="Delledonne M."/>
            <person name="Pezzotti M."/>
            <person name="Lecharny A."/>
            <person name="Scarpelli C."/>
            <person name="Artiguenave F."/>
            <person name="Pe M.E."/>
            <person name="Valle G."/>
            <person name="Morgante M."/>
            <person name="Caboche M."/>
            <person name="Adam-Blondon A.-F."/>
            <person name="Weissenbach J."/>
            <person name="Quetier F."/>
            <person name="Wincker P."/>
        </authorList>
    </citation>
    <scope>NUCLEOTIDE SEQUENCE [LARGE SCALE GENOMIC DNA]</scope>
    <source>
        <strain evidence="4">cv. Pinot noir / PN40024</strain>
    </source>
</reference>
<evidence type="ECO:0000313" key="4">
    <source>
        <dbReference type="Proteomes" id="UP000009183"/>
    </source>
</evidence>
<dbReference type="EMBL" id="AM472566">
    <property type="protein sequence ID" value="CAN61831.1"/>
    <property type="molecule type" value="Genomic_DNA"/>
</dbReference>